<dbReference type="GO" id="GO:0005506">
    <property type="term" value="F:iron ion binding"/>
    <property type="evidence" value="ECO:0007669"/>
    <property type="project" value="InterPro"/>
</dbReference>
<dbReference type="InterPro" id="IPR009155">
    <property type="entry name" value="Cyt_b562"/>
</dbReference>
<keyword evidence="4" id="KW-0449">Lipoprotein</keyword>
<reference evidence="4 5" key="1">
    <citation type="journal article" date="2009" name="PLoS ONE">
        <title>The complete genome of Teredinibacter turnerae T7901: an intracellular endosymbiont of marine wood-boring bivalves (shipworms).</title>
        <authorList>
            <person name="Yang J.C."/>
            <person name="Madupu R."/>
            <person name="Durkin A.S."/>
            <person name="Ekborg N.A."/>
            <person name="Pedamallu C.S."/>
            <person name="Hostetler J.B."/>
            <person name="Radune D."/>
            <person name="Toms B.S."/>
            <person name="Henrissat B."/>
            <person name="Coutinho P.M."/>
            <person name="Schwarz S."/>
            <person name="Field L."/>
            <person name="Trindade-Silva A.E."/>
            <person name="Soares C.A.G."/>
            <person name="Elshahawi S."/>
            <person name="Hanora A."/>
            <person name="Schmidt E.W."/>
            <person name="Haygood M.G."/>
            <person name="Posfai J."/>
            <person name="Benner J."/>
            <person name="Madinger C."/>
            <person name="Nove J."/>
            <person name="Anton B."/>
            <person name="Chaudhary K."/>
            <person name="Foster J."/>
            <person name="Holman A."/>
            <person name="Kumar S."/>
            <person name="Lessard P.A."/>
            <person name="Luyten Y.A."/>
            <person name="Slatko B."/>
            <person name="Wood N."/>
            <person name="Wu B."/>
            <person name="Teplitski M."/>
            <person name="Mougous J.D."/>
            <person name="Ward N."/>
            <person name="Eisen J.A."/>
            <person name="Badger J.H."/>
            <person name="Distel D.L."/>
        </authorList>
    </citation>
    <scope>NUCLEOTIDE SEQUENCE [LARGE SCALE GENOMIC DNA]</scope>
    <source>
        <strain evidence="5">ATCC 39867 / T7901</strain>
    </source>
</reference>
<dbReference type="eggNOG" id="COG3783">
    <property type="taxonomic scope" value="Bacteria"/>
</dbReference>
<dbReference type="PROSITE" id="PS51257">
    <property type="entry name" value="PROKAR_LIPOPROTEIN"/>
    <property type="match status" value="1"/>
</dbReference>
<dbReference type="InterPro" id="IPR010980">
    <property type="entry name" value="Cyt_c/b562"/>
</dbReference>
<proteinExistence type="inferred from homology"/>
<dbReference type="STRING" id="377629.TERTU_0941"/>
<name>C5BQ94_TERTT</name>
<dbReference type="AlphaFoldDB" id="C5BQ94"/>
<dbReference type="KEGG" id="ttu:TERTU_0941"/>
<evidence type="ECO:0000313" key="4">
    <source>
        <dbReference type="EMBL" id="ACR11817.1"/>
    </source>
</evidence>
<dbReference type="HOGENOM" id="CLU_2025624_0_0_6"/>
<comment type="similarity">
    <text evidence="1">Belongs to the cytochrome b562 family.</text>
</comment>
<dbReference type="RefSeq" id="WP_015817928.1">
    <property type="nucleotide sequence ID" value="NC_012997.1"/>
</dbReference>
<gene>
    <name evidence="4" type="ordered locus">TERTU_0941</name>
</gene>
<evidence type="ECO:0000313" key="5">
    <source>
        <dbReference type="Proteomes" id="UP000009080"/>
    </source>
</evidence>
<dbReference type="Pfam" id="PF07361">
    <property type="entry name" value="Cytochrom_B562"/>
    <property type="match status" value="1"/>
</dbReference>
<keyword evidence="5" id="KW-1185">Reference proteome</keyword>
<sequence>MHKRTLLVIALVFTVITGCSRHSELHEAMETMGDSFKAMRNETDKAKLQEELAAFKGALDIAIQQKIMPEDQSVFDEGMKKTQEALAQLEAAVASGNDAAIAEALKKVGGFRKEFHEKLGVK</sequence>
<protein>
    <submittedName>
        <fullName evidence="4">Lipoprotein</fullName>
    </submittedName>
</protein>
<organism evidence="4 5">
    <name type="scientific">Teredinibacter turnerae (strain ATCC 39867 / T7901)</name>
    <dbReference type="NCBI Taxonomy" id="377629"/>
    <lineage>
        <taxon>Bacteria</taxon>
        <taxon>Pseudomonadati</taxon>
        <taxon>Pseudomonadota</taxon>
        <taxon>Gammaproteobacteria</taxon>
        <taxon>Cellvibrionales</taxon>
        <taxon>Cellvibrionaceae</taxon>
        <taxon>Teredinibacter</taxon>
    </lineage>
</organism>
<dbReference type="Proteomes" id="UP000009080">
    <property type="component" value="Chromosome"/>
</dbReference>
<dbReference type="GO" id="GO:0020037">
    <property type="term" value="F:heme binding"/>
    <property type="evidence" value="ECO:0007669"/>
    <property type="project" value="InterPro"/>
</dbReference>
<accession>C5BQ94</accession>
<keyword evidence="2" id="KW-0732">Signal</keyword>
<dbReference type="Gene3D" id="1.20.120.10">
    <property type="entry name" value="Cytochrome c/b562"/>
    <property type="match status" value="1"/>
</dbReference>
<dbReference type="GO" id="GO:0042597">
    <property type="term" value="C:periplasmic space"/>
    <property type="evidence" value="ECO:0007669"/>
    <property type="project" value="InterPro"/>
</dbReference>
<feature type="coiled-coil region" evidence="3">
    <location>
        <begin position="45"/>
        <end position="99"/>
    </location>
</feature>
<evidence type="ECO:0000256" key="1">
    <source>
        <dbReference type="ARBA" id="ARBA00005523"/>
    </source>
</evidence>
<dbReference type="GO" id="GO:0009055">
    <property type="term" value="F:electron transfer activity"/>
    <property type="evidence" value="ECO:0007669"/>
    <property type="project" value="InterPro"/>
</dbReference>
<dbReference type="SUPFAM" id="SSF47175">
    <property type="entry name" value="Cytochromes"/>
    <property type="match status" value="1"/>
</dbReference>
<evidence type="ECO:0000256" key="2">
    <source>
        <dbReference type="ARBA" id="ARBA00022729"/>
    </source>
</evidence>
<evidence type="ECO:0000256" key="3">
    <source>
        <dbReference type="SAM" id="Coils"/>
    </source>
</evidence>
<dbReference type="GO" id="GO:0022900">
    <property type="term" value="P:electron transport chain"/>
    <property type="evidence" value="ECO:0007669"/>
    <property type="project" value="InterPro"/>
</dbReference>
<dbReference type="OrthoDB" id="6387626at2"/>
<dbReference type="EMBL" id="CP001614">
    <property type="protein sequence ID" value="ACR11817.1"/>
    <property type="molecule type" value="Genomic_DNA"/>
</dbReference>
<keyword evidence="3" id="KW-0175">Coiled coil</keyword>